<evidence type="ECO:0000313" key="3">
    <source>
        <dbReference type="Proteomes" id="UP001195483"/>
    </source>
</evidence>
<feature type="region of interest" description="Disordered" evidence="1">
    <location>
        <begin position="276"/>
        <end position="298"/>
    </location>
</feature>
<proteinExistence type="predicted"/>
<reference evidence="2" key="2">
    <citation type="journal article" date="2021" name="Genome Biol. Evol.">
        <title>Developing a high-quality reference genome for a parasitic bivalve with doubly uniparental inheritance (Bivalvia: Unionida).</title>
        <authorList>
            <person name="Smith C.H."/>
        </authorList>
    </citation>
    <scope>NUCLEOTIDE SEQUENCE</scope>
    <source>
        <strain evidence="2">CHS0354</strain>
        <tissue evidence="2">Mantle</tissue>
    </source>
</reference>
<feature type="compositionally biased region" description="Basic and acidic residues" evidence="1">
    <location>
        <begin position="276"/>
        <end position="287"/>
    </location>
</feature>
<gene>
    <name evidence="2" type="ORF">CHS0354_040417</name>
</gene>
<comment type="caution">
    <text evidence="2">The sequence shown here is derived from an EMBL/GenBank/DDBJ whole genome shotgun (WGS) entry which is preliminary data.</text>
</comment>
<accession>A0AAE0T034</accession>
<evidence type="ECO:0000256" key="1">
    <source>
        <dbReference type="SAM" id="MobiDB-lite"/>
    </source>
</evidence>
<protein>
    <submittedName>
        <fullName evidence="2">Uncharacterized protein</fullName>
    </submittedName>
</protein>
<sequence length="298" mass="34005">METPFQTSLYMFWSSIGRVCLIQQVKECTKNYKSTYIILYNIVMLAYRCSVKNSDKHVNGLQLMAVSRYSYPVLLLHLLGRLSSGSDVSAKSVCINDSVQLFSSIQINHSDTTVTLYKNSDKQRPIAWWTSINHTIKQENVVMDEHRNIWIINAHLLDEGNYIIKYDIRNGNALKFEVKLSIIVAPTTSCQPTVRRVDNILKASLESGDCGIPKVSVYWLEYIGVIYEGKDLAQLPPGREAGIYYACIEGPALSCIRSSHLSSDYCFPYRIKESRRQEEGNRDERTQLQRAQANDPMN</sequence>
<reference evidence="2" key="1">
    <citation type="journal article" date="2021" name="Genome Biol. Evol.">
        <title>A High-Quality Reference Genome for a Parasitic Bivalve with Doubly Uniparental Inheritance (Bivalvia: Unionida).</title>
        <authorList>
            <person name="Smith C.H."/>
        </authorList>
    </citation>
    <scope>NUCLEOTIDE SEQUENCE</scope>
    <source>
        <strain evidence="2">CHS0354</strain>
    </source>
</reference>
<reference evidence="2" key="3">
    <citation type="submission" date="2023-05" db="EMBL/GenBank/DDBJ databases">
        <authorList>
            <person name="Smith C.H."/>
        </authorList>
    </citation>
    <scope>NUCLEOTIDE SEQUENCE</scope>
    <source>
        <strain evidence="2">CHS0354</strain>
        <tissue evidence="2">Mantle</tissue>
    </source>
</reference>
<evidence type="ECO:0000313" key="2">
    <source>
        <dbReference type="EMBL" id="KAK3601239.1"/>
    </source>
</evidence>
<organism evidence="2 3">
    <name type="scientific">Potamilus streckersoni</name>
    <dbReference type="NCBI Taxonomy" id="2493646"/>
    <lineage>
        <taxon>Eukaryota</taxon>
        <taxon>Metazoa</taxon>
        <taxon>Spiralia</taxon>
        <taxon>Lophotrochozoa</taxon>
        <taxon>Mollusca</taxon>
        <taxon>Bivalvia</taxon>
        <taxon>Autobranchia</taxon>
        <taxon>Heteroconchia</taxon>
        <taxon>Palaeoheterodonta</taxon>
        <taxon>Unionida</taxon>
        <taxon>Unionoidea</taxon>
        <taxon>Unionidae</taxon>
        <taxon>Ambleminae</taxon>
        <taxon>Lampsilini</taxon>
        <taxon>Potamilus</taxon>
    </lineage>
</organism>
<dbReference type="EMBL" id="JAEAOA010002336">
    <property type="protein sequence ID" value="KAK3601239.1"/>
    <property type="molecule type" value="Genomic_DNA"/>
</dbReference>
<keyword evidence="3" id="KW-1185">Reference proteome</keyword>
<dbReference type="Proteomes" id="UP001195483">
    <property type="component" value="Unassembled WGS sequence"/>
</dbReference>
<dbReference type="AlphaFoldDB" id="A0AAE0T034"/>
<feature type="compositionally biased region" description="Polar residues" evidence="1">
    <location>
        <begin position="288"/>
        <end position="298"/>
    </location>
</feature>
<name>A0AAE0T034_9BIVA</name>